<keyword evidence="3" id="KW-1185">Reference proteome</keyword>
<accession>A0AAD7ZJL1</accession>
<feature type="non-terminal residue" evidence="2">
    <location>
        <position position="68"/>
    </location>
</feature>
<protein>
    <submittedName>
        <fullName evidence="2">Uncharacterized protein</fullName>
    </submittedName>
</protein>
<keyword evidence="1" id="KW-0812">Transmembrane</keyword>
<name>A0AAD7ZJL1_DIPPU</name>
<comment type="caution">
    <text evidence="2">The sequence shown here is derived from an EMBL/GenBank/DDBJ whole genome shotgun (WGS) entry which is preliminary data.</text>
</comment>
<gene>
    <name evidence="2" type="ORF">L9F63_023254</name>
</gene>
<evidence type="ECO:0000256" key="1">
    <source>
        <dbReference type="SAM" id="Phobius"/>
    </source>
</evidence>
<sequence length="68" mass="7570">IQPLCNSAQGRTMSYAGLLLTNNSMMLLFMFSLKYIGPVVVTVVVLMNPKACGKREHCRLPAVFRKPN</sequence>
<proteinExistence type="predicted"/>
<reference evidence="2" key="1">
    <citation type="journal article" date="2023" name="IScience">
        <title>Live-bearing cockroach genome reveals convergent evolutionary mechanisms linked to viviparity in insects and beyond.</title>
        <authorList>
            <person name="Fouks B."/>
            <person name="Harrison M.C."/>
            <person name="Mikhailova A.A."/>
            <person name="Marchal E."/>
            <person name="English S."/>
            <person name="Carruthers M."/>
            <person name="Jennings E.C."/>
            <person name="Chiamaka E.L."/>
            <person name="Frigard R.A."/>
            <person name="Pippel M."/>
            <person name="Attardo G.M."/>
            <person name="Benoit J.B."/>
            <person name="Bornberg-Bauer E."/>
            <person name="Tobe S.S."/>
        </authorList>
    </citation>
    <scope>NUCLEOTIDE SEQUENCE</scope>
    <source>
        <strain evidence="2">Stay&amp;Tobe</strain>
    </source>
</reference>
<feature type="non-terminal residue" evidence="2">
    <location>
        <position position="1"/>
    </location>
</feature>
<evidence type="ECO:0000313" key="2">
    <source>
        <dbReference type="EMBL" id="KAJ9581571.1"/>
    </source>
</evidence>
<organism evidence="2 3">
    <name type="scientific">Diploptera punctata</name>
    <name type="common">Pacific beetle cockroach</name>
    <dbReference type="NCBI Taxonomy" id="6984"/>
    <lineage>
        <taxon>Eukaryota</taxon>
        <taxon>Metazoa</taxon>
        <taxon>Ecdysozoa</taxon>
        <taxon>Arthropoda</taxon>
        <taxon>Hexapoda</taxon>
        <taxon>Insecta</taxon>
        <taxon>Pterygota</taxon>
        <taxon>Neoptera</taxon>
        <taxon>Polyneoptera</taxon>
        <taxon>Dictyoptera</taxon>
        <taxon>Blattodea</taxon>
        <taxon>Blaberoidea</taxon>
        <taxon>Blaberidae</taxon>
        <taxon>Diplopterinae</taxon>
        <taxon>Diploptera</taxon>
    </lineage>
</organism>
<keyword evidence="1" id="KW-1133">Transmembrane helix</keyword>
<dbReference type="Proteomes" id="UP001233999">
    <property type="component" value="Unassembled WGS sequence"/>
</dbReference>
<evidence type="ECO:0000313" key="3">
    <source>
        <dbReference type="Proteomes" id="UP001233999"/>
    </source>
</evidence>
<feature type="transmembrane region" description="Helical" evidence="1">
    <location>
        <begin position="25"/>
        <end position="47"/>
    </location>
</feature>
<reference evidence="2" key="2">
    <citation type="submission" date="2023-05" db="EMBL/GenBank/DDBJ databases">
        <authorList>
            <person name="Fouks B."/>
        </authorList>
    </citation>
    <scope>NUCLEOTIDE SEQUENCE</scope>
    <source>
        <strain evidence="2">Stay&amp;Tobe</strain>
        <tissue evidence="2">Testes</tissue>
    </source>
</reference>
<dbReference type="AlphaFoldDB" id="A0AAD7ZJL1"/>
<keyword evidence="1" id="KW-0472">Membrane</keyword>
<dbReference type="EMBL" id="JASPKZ010007888">
    <property type="protein sequence ID" value="KAJ9581571.1"/>
    <property type="molecule type" value="Genomic_DNA"/>
</dbReference>